<keyword evidence="6 7" id="KW-0998">Cell outer membrane</keyword>
<dbReference type="Gene3D" id="2.60.40.1120">
    <property type="entry name" value="Carboxypeptidase-like, regulatory domain"/>
    <property type="match status" value="1"/>
</dbReference>
<gene>
    <name evidence="9" type="ORF">GCM10023091_11550</name>
</gene>
<dbReference type="PROSITE" id="PS52016">
    <property type="entry name" value="TONB_DEPENDENT_REC_3"/>
    <property type="match status" value="1"/>
</dbReference>
<dbReference type="Gene3D" id="2.40.170.20">
    <property type="entry name" value="TonB-dependent receptor, beta-barrel domain"/>
    <property type="match status" value="1"/>
</dbReference>
<dbReference type="InterPro" id="IPR037066">
    <property type="entry name" value="Plug_dom_sf"/>
</dbReference>
<name>A0ABP8LUZ0_9BACT</name>
<evidence type="ECO:0000256" key="5">
    <source>
        <dbReference type="ARBA" id="ARBA00023136"/>
    </source>
</evidence>
<keyword evidence="10" id="KW-1185">Reference proteome</keyword>
<keyword evidence="5 7" id="KW-0472">Membrane</keyword>
<evidence type="ECO:0000256" key="4">
    <source>
        <dbReference type="ARBA" id="ARBA00022692"/>
    </source>
</evidence>
<dbReference type="Pfam" id="PF13715">
    <property type="entry name" value="CarbopepD_reg_2"/>
    <property type="match status" value="1"/>
</dbReference>
<dbReference type="Pfam" id="PF07715">
    <property type="entry name" value="Plug"/>
    <property type="match status" value="1"/>
</dbReference>
<dbReference type="InterPro" id="IPR039426">
    <property type="entry name" value="TonB-dep_rcpt-like"/>
</dbReference>
<dbReference type="Gene3D" id="2.170.130.10">
    <property type="entry name" value="TonB-dependent receptor, plug domain"/>
    <property type="match status" value="1"/>
</dbReference>
<dbReference type="SUPFAM" id="SSF56935">
    <property type="entry name" value="Porins"/>
    <property type="match status" value="1"/>
</dbReference>
<protein>
    <submittedName>
        <fullName evidence="9">Carboxypeptidase-like regulatory domain-containing protein</fullName>
    </submittedName>
</protein>
<accession>A0ABP8LUZ0</accession>
<keyword evidence="4 7" id="KW-0812">Transmembrane</keyword>
<evidence type="ECO:0000256" key="2">
    <source>
        <dbReference type="ARBA" id="ARBA00022448"/>
    </source>
</evidence>
<dbReference type="InterPro" id="IPR012910">
    <property type="entry name" value="Plug_dom"/>
</dbReference>
<organism evidence="9 10">
    <name type="scientific">Ravibacter arvi</name>
    <dbReference type="NCBI Taxonomy" id="2051041"/>
    <lineage>
        <taxon>Bacteria</taxon>
        <taxon>Pseudomonadati</taxon>
        <taxon>Bacteroidota</taxon>
        <taxon>Cytophagia</taxon>
        <taxon>Cytophagales</taxon>
        <taxon>Spirosomataceae</taxon>
        <taxon>Ravibacter</taxon>
    </lineage>
</organism>
<evidence type="ECO:0000256" key="3">
    <source>
        <dbReference type="ARBA" id="ARBA00022452"/>
    </source>
</evidence>
<dbReference type="InterPro" id="IPR008969">
    <property type="entry name" value="CarboxyPept-like_regulatory"/>
</dbReference>
<proteinExistence type="inferred from homology"/>
<keyword evidence="2 7" id="KW-0813">Transport</keyword>
<evidence type="ECO:0000256" key="6">
    <source>
        <dbReference type="ARBA" id="ARBA00023237"/>
    </source>
</evidence>
<dbReference type="EMBL" id="BAABEY010000012">
    <property type="protein sequence ID" value="GAA4435323.1"/>
    <property type="molecule type" value="Genomic_DNA"/>
</dbReference>
<comment type="caution">
    <text evidence="9">The sequence shown here is derived from an EMBL/GenBank/DDBJ whole genome shotgun (WGS) entry which is preliminary data.</text>
</comment>
<dbReference type="SUPFAM" id="SSF49464">
    <property type="entry name" value="Carboxypeptidase regulatory domain-like"/>
    <property type="match status" value="1"/>
</dbReference>
<dbReference type="RefSeq" id="WP_345027190.1">
    <property type="nucleotide sequence ID" value="NZ_BAABEY010000012.1"/>
</dbReference>
<feature type="domain" description="TonB-dependent receptor plug" evidence="8">
    <location>
        <begin position="281"/>
        <end position="357"/>
    </location>
</feature>
<evidence type="ECO:0000259" key="8">
    <source>
        <dbReference type="Pfam" id="PF07715"/>
    </source>
</evidence>
<evidence type="ECO:0000256" key="1">
    <source>
        <dbReference type="ARBA" id="ARBA00004571"/>
    </source>
</evidence>
<comment type="similarity">
    <text evidence="7">Belongs to the TonB-dependent receptor family.</text>
</comment>
<evidence type="ECO:0000313" key="9">
    <source>
        <dbReference type="EMBL" id="GAA4435323.1"/>
    </source>
</evidence>
<dbReference type="Proteomes" id="UP001501508">
    <property type="component" value="Unassembled WGS sequence"/>
</dbReference>
<evidence type="ECO:0000313" key="10">
    <source>
        <dbReference type="Proteomes" id="UP001501508"/>
    </source>
</evidence>
<reference evidence="10" key="1">
    <citation type="journal article" date="2019" name="Int. J. Syst. Evol. Microbiol.">
        <title>The Global Catalogue of Microorganisms (GCM) 10K type strain sequencing project: providing services to taxonomists for standard genome sequencing and annotation.</title>
        <authorList>
            <consortium name="The Broad Institute Genomics Platform"/>
            <consortium name="The Broad Institute Genome Sequencing Center for Infectious Disease"/>
            <person name="Wu L."/>
            <person name="Ma J."/>
        </authorList>
    </citation>
    <scope>NUCLEOTIDE SEQUENCE [LARGE SCALE GENOMIC DNA]</scope>
    <source>
        <strain evidence="10">JCM 31920</strain>
    </source>
</reference>
<comment type="subcellular location">
    <subcellularLocation>
        <location evidence="1 7">Cell outer membrane</location>
        <topology evidence="1 7">Multi-pass membrane protein</topology>
    </subcellularLocation>
</comment>
<evidence type="ECO:0000256" key="7">
    <source>
        <dbReference type="PROSITE-ProRule" id="PRU01360"/>
    </source>
</evidence>
<sequence length="923" mass="103716">MTFSLQSLYKIVVGVLLLVHSFQAAGQSKKDLVSGDFLNLGFSQFIEDLERQTGYTFYYEPDDFDSLQVTMQVKNQPLHTVLAALFQDSAFRFAIDPANRVFITRTAAVITFLPADRSVQSPDSVVAYAPPENEETTRLISGAESKVHEIGTKTYRKSAGNAVITGYIRNIRNGEALIGAAVFIEKPSIGAIADAMGYYSITLPKGRHTLKIKSFGMRETYRTIELYGNGTLDIEMKESVIALREVAVIAGADVNVTSSQMGQVKLSMKTIRQIPSALGEADLLRTVMTVPGVKSVGESSVGLNIRGGSADQNLITFNDVPVYNPSHLFGFFTSFNPDILKDVELYKSAIPARYGGRLSSVLEINSRDGNRKRLVGAGGIGLLTGKLSIEGPIVKDKSSFLISGRSTYSDWLLKKLENQGFRNGSASFYDVNVHLSHEVDQKNSVYLSGYLSGDRFRLLGDTLYTYQNKLISFKWKRMLSKRLFGSISLSHNQYQYDMKSTRVQENAFGIDFGIKQYNAKIDFEYELSTRQKLHFGGSSIRYELQSGSMSPIGPNSLVRENRLEPEQAQESAVYLESHSEISDRLLLSVGLRGSMFNYLGPKSVSRYVEGFPLEKRYLKETVRYNKGENIQTYLQPEYRASLRYVLTGGTSLKASFTTTRQYLHLLTNTMTVSPTDVWKLSDVHLKPQKGSQFSLGWYRNLLNNKIELSAEAYYKDIRNFLDFKSGDSLILNHNIETATVVTNGKAYGIELLAKKMSGKVNGWVAYTYSRTLLRAVDRASADAPNNGNYYPANYDKPHDVTIAANYKLTHRLNFSLNFTYSTGRPYTPPIGKYLVEGAWRTFYAERNQYRIPDYYRTDVSINIEGNHKVRKLAHSSWTLAVYNLLGRRNPSSVYFQTNRGNVQGYQLSIFGKPVPSITYNFRF</sequence>
<dbReference type="InterPro" id="IPR036942">
    <property type="entry name" value="Beta-barrel_TonB_sf"/>
</dbReference>
<keyword evidence="3 7" id="KW-1134">Transmembrane beta strand</keyword>